<dbReference type="InterPro" id="IPR037401">
    <property type="entry name" value="SnoaL-like"/>
</dbReference>
<dbReference type="EMBL" id="JBFAKC010000005">
    <property type="protein sequence ID" value="MEV0708310.1"/>
    <property type="molecule type" value="Genomic_DNA"/>
</dbReference>
<accession>A0ABV3FSB2</accession>
<reference evidence="2 3" key="1">
    <citation type="submission" date="2024-06" db="EMBL/GenBank/DDBJ databases">
        <title>The Natural Products Discovery Center: Release of the First 8490 Sequenced Strains for Exploring Actinobacteria Biosynthetic Diversity.</title>
        <authorList>
            <person name="Kalkreuter E."/>
            <person name="Kautsar S.A."/>
            <person name="Yang D."/>
            <person name="Bader C.D."/>
            <person name="Teijaro C.N."/>
            <person name="Fluegel L."/>
            <person name="Davis C.M."/>
            <person name="Simpson J.R."/>
            <person name="Lauterbach L."/>
            <person name="Steele A.D."/>
            <person name="Gui C."/>
            <person name="Meng S."/>
            <person name="Li G."/>
            <person name="Viehrig K."/>
            <person name="Ye F."/>
            <person name="Su P."/>
            <person name="Kiefer A.F."/>
            <person name="Nichols A."/>
            <person name="Cepeda A.J."/>
            <person name="Yan W."/>
            <person name="Fan B."/>
            <person name="Jiang Y."/>
            <person name="Adhikari A."/>
            <person name="Zheng C.-J."/>
            <person name="Schuster L."/>
            <person name="Cowan T.M."/>
            <person name="Smanski M.J."/>
            <person name="Chevrette M.G."/>
            <person name="De Carvalho L.P.S."/>
            <person name="Shen B."/>
        </authorList>
    </citation>
    <scope>NUCLEOTIDE SEQUENCE [LARGE SCALE GENOMIC DNA]</scope>
    <source>
        <strain evidence="2 3">NPDC050403</strain>
    </source>
</reference>
<evidence type="ECO:0000313" key="3">
    <source>
        <dbReference type="Proteomes" id="UP001551695"/>
    </source>
</evidence>
<gene>
    <name evidence="2" type="ORF">AB0I48_12155</name>
</gene>
<dbReference type="InterPro" id="IPR032710">
    <property type="entry name" value="NTF2-like_dom_sf"/>
</dbReference>
<dbReference type="Proteomes" id="UP001551695">
    <property type="component" value="Unassembled WGS sequence"/>
</dbReference>
<keyword evidence="3" id="KW-1185">Reference proteome</keyword>
<name>A0ABV3FSB2_9NOCA</name>
<evidence type="ECO:0000259" key="1">
    <source>
        <dbReference type="Pfam" id="PF12680"/>
    </source>
</evidence>
<protein>
    <submittedName>
        <fullName evidence="2">Nuclear transport factor 2 family protein</fullName>
    </submittedName>
</protein>
<organism evidence="2 3">
    <name type="scientific">Nocardia aurea</name>
    <dbReference type="NCBI Taxonomy" id="2144174"/>
    <lineage>
        <taxon>Bacteria</taxon>
        <taxon>Bacillati</taxon>
        <taxon>Actinomycetota</taxon>
        <taxon>Actinomycetes</taxon>
        <taxon>Mycobacteriales</taxon>
        <taxon>Nocardiaceae</taxon>
        <taxon>Nocardia</taxon>
    </lineage>
</organism>
<dbReference type="Pfam" id="PF12680">
    <property type="entry name" value="SnoaL_2"/>
    <property type="match status" value="1"/>
</dbReference>
<comment type="caution">
    <text evidence="2">The sequence shown here is derived from an EMBL/GenBank/DDBJ whole genome shotgun (WGS) entry which is preliminary data.</text>
</comment>
<proteinExistence type="predicted"/>
<dbReference type="RefSeq" id="WP_357782953.1">
    <property type="nucleotide sequence ID" value="NZ_JBFAKC010000005.1"/>
</dbReference>
<dbReference type="Gene3D" id="3.10.450.50">
    <property type="match status" value="1"/>
</dbReference>
<sequence length="131" mass="14537">MTNNDLAAHDLAAYNKELARRGFAEVAAGNFDVLRTLLHDDFVEHSPGNPSGKEAFIEFIAESPFASAGLELARIIADEEYVVVHYRMTVPGELRGTAVVDIFRMVEGKMVEHWDVVQAVPDPEQIPHGMF</sequence>
<dbReference type="SUPFAM" id="SSF54427">
    <property type="entry name" value="NTF2-like"/>
    <property type="match status" value="1"/>
</dbReference>
<evidence type="ECO:0000313" key="2">
    <source>
        <dbReference type="EMBL" id="MEV0708310.1"/>
    </source>
</evidence>
<feature type="domain" description="SnoaL-like" evidence="1">
    <location>
        <begin position="20"/>
        <end position="113"/>
    </location>
</feature>